<accession>A0ABR2JTS2</accession>
<feature type="transmembrane region" description="Helical" evidence="1">
    <location>
        <begin position="42"/>
        <end position="66"/>
    </location>
</feature>
<evidence type="ECO:0000313" key="2">
    <source>
        <dbReference type="EMBL" id="KAK8882277.1"/>
    </source>
</evidence>
<sequence length="137" mass="15582">MSLISFSYYTLNLNFIFFFLYFKNLLVVTMAIQMVWFLDLNWVYMSLIAAGFAAGIHLISAIIAAARIGRFSTIIFIIAAPIYTFVSCFFYTIILAISVGYTYYFTKTSADSVYVYWGLGFGAFYVILKVVIAGYLK</sequence>
<organism evidence="2 3">
    <name type="scientific">Tritrichomonas musculus</name>
    <dbReference type="NCBI Taxonomy" id="1915356"/>
    <lineage>
        <taxon>Eukaryota</taxon>
        <taxon>Metamonada</taxon>
        <taxon>Parabasalia</taxon>
        <taxon>Tritrichomonadida</taxon>
        <taxon>Tritrichomonadidae</taxon>
        <taxon>Tritrichomonas</taxon>
    </lineage>
</organism>
<gene>
    <name evidence="2" type="ORF">M9Y10_044919</name>
</gene>
<keyword evidence="1" id="KW-0472">Membrane</keyword>
<protein>
    <submittedName>
        <fullName evidence="2">Uncharacterized protein</fullName>
    </submittedName>
</protein>
<evidence type="ECO:0000256" key="1">
    <source>
        <dbReference type="SAM" id="Phobius"/>
    </source>
</evidence>
<feature type="transmembrane region" description="Helical" evidence="1">
    <location>
        <begin position="73"/>
        <end position="101"/>
    </location>
</feature>
<evidence type="ECO:0000313" key="3">
    <source>
        <dbReference type="Proteomes" id="UP001470230"/>
    </source>
</evidence>
<comment type="caution">
    <text evidence="2">The sequence shown here is derived from an EMBL/GenBank/DDBJ whole genome shotgun (WGS) entry which is preliminary data.</text>
</comment>
<name>A0ABR2JTS2_9EUKA</name>
<proteinExistence type="predicted"/>
<feature type="transmembrane region" description="Helical" evidence="1">
    <location>
        <begin position="113"/>
        <end position="136"/>
    </location>
</feature>
<feature type="transmembrane region" description="Helical" evidence="1">
    <location>
        <begin position="12"/>
        <end position="36"/>
    </location>
</feature>
<reference evidence="2 3" key="1">
    <citation type="submission" date="2024-04" db="EMBL/GenBank/DDBJ databases">
        <title>Tritrichomonas musculus Genome.</title>
        <authorList>
            <person name="Alves-Ferreira E."/>
            <person name="Grigg M."/>
            <person name="Lorenzi H."/>
            <person name="Galac M."/>
        </authorList>
    </citation>
    <scope>NUCLEOTIDE SEQUENCE [LARGE SCALE GENOMIC DNA]</scope>
    <source>
        <strain evidence="2 3">EAF2021</strain>
    </source>
</reference>
<dbReference type="Proteomes" id="UP001470230">
    <property type="component" value="Unassembled WGS sequence"/>
</dbReference>
<dbReference type="EMBL" id="JAPFFF010000009">
    <property type="protein sequence ID" value="KAK8882277.1"/>
    <property type="molecule type" value="Genomic_DNA"/>
</dbReference>
<keyword evidence="1" id="KW-1133">Transmembrane helix</keyword>
<keyword evidence="1" id="KW-0812">Transmembrane</keyword>
<keyword evidence="3" id="KW-1185">Reference proteome</keyword>